<dbReference type="EMBL" id="PKMF04001070">
    <property type="protein sequence ID" value="KAK7814681.1"/>
    <property type="molecule type" value="Genomic_DNA"/>
</dbReference>
<keyword evidence="2" id="KW-1185">Reference proteome</keyword>
<organism evidence="1 2">
    <name type="scientific">Quercus suber</name>
    <name type="common">Cork oak</name>
    <dbReference type="NCBI Taxonomy" id="58331"/>
    <lineage>
        <taxon>Eukaryota</taxon>
        <taxon>Viridiplantae</taxon>
        <taxon>Streptophyta</taxon>
        <taxon>Embryophyta</taxon>
        <taxon>Tracheophyta</taxon>
        <taxon>Spermatophyta</taxon>
        <taxon>Magnoliopsida</taxon>
        <taxon>eudicotyledons</taxon>
        <taxon>Gunneridae</taxon>
        <taxon>Pentapetalae</taxon>
        <taxon>rosids</taxon>
        <taxon>fabids</taxon>
        <taxon>Fagales</taxon>
        <taxon>Fagaceae</taxon>
        <taxon>Quercus</taxon>
    </lineage>
</organism>
<accession>A0AAW0IKP6</accession>
<dbReference type="AlphaFoldDB" id="A0AAW0IKP6"/>
<evidence type="ECO:0000313" key="1">
    <source>
        <dbReference type="EMBL" id="KAK7814681.1"/>
    </source>
</evidence>
<evidence type="ECO:0000313" key="2">
    <source>
        <dbReference type="Proteomes" id="UP000237347"/>
    </source>
</evidence>
<comment type="caution">
    <text evidence="1">The sequence shown here is derived from an EMBL/GenBank/DDBJ whole genome shotgun (WGS) entry which is preliminary data.</text>
</comment>
<reference evidence="1 2" key="1">
    <citation type="journal article" date="2018" name="Sci. Data">
        <title>The draft genome sequence of cork oak.</title>
        <authorList>
            <person name="Ramos A.M."/>
            <person name="Usie A."/>
            <person name="Barbosa P."/>
            <person name="Barros P.M."/>
            <person name="Capote T."/>
            <person name="Chaves I."/>
            <person name="Simoes F."/>
            <person name="Abreu I."/>
            <person name="Carrasquinho I."/>
            <person name="Faro C."/>
            <person name="Guimaraes J.B."/>
            <person name="Mendonca D."/>
            <person name="Nobrega F."/>
            <person name="Rodrigues L."/>
            <person name="Saibo N.J.M."/>
            <person name="Varela M.C."/>
            <person name="Egas C."/>
            <person name="Matos J."/>
            <person name="Miguel C.M."/>
            <person name="Oliveira M.M."/>
            <person name="Ricardo C.P."/>
            <person name="Goncalves S."/>
        </authorList>
    </citation>
    <scope>NUCLEOTIDE SEQUENCE [LARGE SCALE GENOMIC DNA]</scope>
    <source>
        <strain evidence="2">cv. HL8</strain>
    </source>
</reference>
<proteinExistence type="predicted"/>
<protein>
    <submittedName>
        <fullName evidence="1">Uncharacterized protein</fullName>
    </submittedName>
</protein>
<gene>
    <name evidence="1" type="ORF">CFP56_002716</name>
</gene>
<dbReference type="Proteomes" id="UP000237347">
    <property type="component" value="Unassembled WGS sequence"/>
</dbReference>
<sequence>MVGNGYSAKDQNHNLARNLNGLDLRLLHFHLRNSHSENTILHGSLNLIHLSILRKPKPPQELSAATLHSMPRVFLFFLLHFPLSAYLEHLSSSTSTFTSSLLSPGRSALNTWASGVSFQSTWALTKAEVSLQTEVQIEWEILNGSQISSKNGLICCFGGYQRSLE</sequence>
<name>A0AAW0IKP6_QUESU</name>